<feature type="region of interest" description="Disordered" evidence="1">
    <location>
        <begin position="66"/>
        <end position="107"/>
    </location>
</feature>
<organism evidence="3 4">
    <name type="scientific">Mangrovihabitans endophyticus</name>
    <dbReference type="NCBI Taxonomy" id="1751298"/>
    <lineage>
        <taxon>Bacteria</taxon>
        <taxon>Bacillati</taxon>
        <taxon>Actinomycetota</taxon>
        <taxon>Actinomycetes</taxon>
        <taxon>Micromonosporales</taxon>
        <taxon>Micromonosporaceae</taxon>
        <taxon>Mangrovihabitans</taxon>
    </lineage>
</organism>
<reference evidence="3" key="1">
    <citation type="journal article" date="2014" name="Int. J. Syst. Evol. Microbiol.">
        <title>Complete genome sequence of Corynebacterium casei LMG S-19264T (=DSM 44701T), isolated from a smear-ripened cheese.</title>
        <authorList>
            <consortium name="US DOE Joint Genome Institute (JGI-PGF)"/>
            <person name="Walter F."/>
            <person name="Albersmeier A."/>
            <person name="Kalinowski J."/>
            <person name="Ruckert C."/>
        </authorList>
    </citation>
    <scope>NUCLEOTIDE SEQUENCE</scope>
    <source>
        <strain evidence="3">CGMCC 4.7299</strain>
    </source>
</reference>
<comment type="caution">
    <text evidence="3">The sequence shown here is derived from an EMBL/GenBank/DDBJ whole genome shotgun (WGS) entry which is preliminary data.</text>
</comment>
<evidence type="ECO:0000256" key="1">
    <source>
        <dbReference type="SAM" id="MobiDB-lite"/>
    </source>
</evidence>
<dbReference type="Pfam" id="PF12728">
    <property type="entry name" value="HTH_17"/>
    <property type="match status" value="1"/>
</dbReference>
<protein>
    <recommendedName>
        <fullName evidence="2">Helix-turn-helix domain-containing protein</fullName>
    </recommendedName>
</protein>
<gene>
    <name evidence="3" type="ORF">GCM10012284_50650</name>
</gene>
<dbReference type="EMBL" id="BMMX01000033">
    <property type="protein sequence ID" value="GGL09797.1"/>
    <property type="molecule type" value="Genomic_DNA"/>
</dbReference>
<keyword evidence="4" id="KW-1185">Reference proteome</keyword>
<dbReference type="Proteomes" id="UP000656042">
    <property type="component" value="Unassembled WGS sequence"/>
</dbReference>
<reference evidence="3" key="2">
    <citation type="submission" date="2020-09" db="EMBL/GenBank/DDBJ databases">
        <authorList>
            <person name="Sun Q."/>
            <person name="Zhou Y."/>
        </authorList>
    </citation>
    <scope>NUCLEOTIDE SEQUENCE</scope>
    <source>
        <strain evidence="3">CGMCC 4.7299</strain>
    </source>
</reference>
<feature type="compositionally biased region" description="Basic residues" evidence="1">
    <location>
        <begin position="92"/>
        <end position="107"/>
    </location>
</feature>
<dbReference type="AlphaFoldDB" id="A0A8J3FRU8"/>
<sequence length="107" mass="11983">MTTTGPAPAGFYRAAEVARLLRCSEWWVKEQARRRRIPFCWIGGSYLFTDEHIAAIVRLFEVQPDAGGQRRGVARAVSPPSGPEGELPLRARPPRRLHEHNRGHSAA</sequence>
<evidence type="ECO:0000313" key="3">
    <source>
        <dbReference type="EMBL" id="GGL09797.1"/>
    </source>
</evidence>
<proteinExistence type="predicted"/>
<accession>A0A8J3FRU8</accession>
<evidence type="ECO:0000313" key="4">
    <source>
        <dbReference type="Proteomes" id="UP000656042"/>
    </source>
</evidence>
<feature type="domain" description="Helix-turn-helix" evidence="2">
    <location>
        <begin position="12"/>
        <end position="55"/>
    </location>
</feature>
<name>A0A8J3FRU8_9ACTN</name>
<dbReference type="RefSeq" id="WP_189081812.1">
    <property type="nucleotide sequence ID" value="NZ_BMMX01000033.1"/>
</dbReference>
<evidence type="ECO:0000259" key="2">
    <source>
        <dbReference type="Pfam" id="PF12728"/>
    </source>
</evidence>
<dbReference type="InterPro" id="IPR041657">
    <property type="entry name" value="HTH_17"/>
</dbReference>